<dbReference type="SUPFAM" id="SSF103473">
    <property type="entry name" value="MFS general substrate transporter"/>
    <property type="match status" value="1"/>
</dbReference>
<evidence type="ECO:0000256" key="5">
    <source>
        <dbReference type="ARBA" id="ARBA00022989"/>
    </source>
</evidence>
<evidence type="ECO:0000313" key="7">
    <source>
        <dbReference type="EMBL" id="NFV25355.1"/>
    </source>
</evidence>
<evidence type="ECO:0000256" key="4">
    <source>
        <dbReference type="ARBA" id="ARBA00022692"/>
    </source>
</evidence>
<evidence type="ECO:0000313" key="8">
    <source>
        <dbReference type="Proteomes" id="UP000486903"/>
    </source>
</evidence>
<evidence type="ECO:0000256" key="3">
    <source>
        <dbReference type="ARBA" id="ARBA00022475"/>
    </source>
</evidence>
<dbReference type="Proteomes" id="UP000486903">
    <property type="component" value="Unassembled WGS sequence"/>
</dbReference>
<dbReference type="PANTHER" id="PTHR23517">
    <property type="entry name" value="RESISTANCE PROTEIN MDTM, PUTATIVE-RELATED-RELATED"/>
    <property type="match status" value="1"/>
</dbReference>
<evidence type="ECO:0000256" key="1">
    <source>
        <dbReference type="ARBA" id="ARBA00004651"/>
    </source>
</evidence>
<dbReference type="Pfam" id="PF07690">
    <property type="entry name" value="MFS_1"/>
    <property type="match status" value="1"/>
</dbReference>
<comment type="caution">
    <text evidence="7">The sequence shown here is derived from an EMBL/GenBank/DDBJ whole genome shotgun (WGS) entry which is preliminary data.</text>
</comment>
<dbReference type="RefSeq" id="WP_003374166.1">
    <property type="nucleotide sequence ID" value="NZ_JACBBA010000002.1"/>
</dbReference>
<evidence type="ECO:0000256" key="6">
    <source>
        <dbReference type="ARBA" id="ARBA00023136"/>
    </source>
</evidence>
<dbReference type="AlphaFoldDB" id="A0A0M0A8H7"/>
<dbReference type="EMBL" id="SXFB01000002">
    <property type="protein sequence ID" value="NFV25355.1"/>
    <property type="molecule type" value="Genomic_DNA"/>
</dbReference>
<dbReference type="InterPro" id="IPR020846">
    <property type="entry name" value="MFS_dom"/>
</dbReference>
<keyword evidence="3" id="KW-1003">Cell membrane</keyword>
<name>A0A0M0A8H7_CLOBO</name>
<sequence>MINKDYVLFKNRQFKDFCIYRLIFGISYSFMIPVIPLFFKSMGMETVTIGVVISLYGVSKTLTQIPFGIISDYIGDKLALKLTLFFMTFIPVGYVFADTNFTAGSLYVLQGAVLGMAAPATYSILARTLDSNKRGECTGLAAAVFTFGGGIGAAIAGFIVTKLNSYNMVFYISSFGIFIALLYVIFNVRKIKIIKERSKNNSENKIKKILHEISQNNLGYKIVILASSAFLGDYIYSCVVALFHFYGQEVLGVSTVYTSSIISIYLLVFGMGAPIAGYVSDRIGNRIQFFFSFALMDLTLLGLIITRSIPVFTITIIMYFLGATFLNAALQSSLSEFGDNPRIKGFVFGVVGASESLGYAVGPLISAFIYSSNKNYLFLGLLLVSVLVSSLYILFFNKAKI</sequence>
<dbReference type="PANTHER" id="PTHR23517:SF3">
    <property type="entry name" value="INTEGRAL MEMBRANE TRANSPORT PROTEIN"/>
    <property type="match status" value="1"/>
</dbReference>
<accession>A0A0M0A8H7</accession>
<protein>
    <submittedName>
        <fullName evidence="7">MFS transporter</fullName>
    </submittedName>
</protein>
<dbReference type="InterPro" id="IPR050171">
    <property type="entry name" value="MFS_Transporters"/>
</dbReference>
<reference evidence="7 8" key="1">
    <citation type="submission" date="2019-04" db="EMBL/GenBank/DDBJ databases">
        <title>Genome sequencing of Clostridium botulinum Groups I-IV and Clostridium butyricum.</title>
        <authorList>
            <person name="Brunt J."/>
            <person name="Van Vliet A.H.M."/>
            <person name="Stringer S.C."/>
            <person name="Carter A.T."/>
            <person name="Peck M.W."/>
        </authorList>
    </citation>
    <scope>NUCLEOTIDE SEQUENCE [LARGE SCALE GENOMIC DNA]</scope>
    <source>
        <strain evidence="7 8">BL81</strain>
    </source>
</reference>
<organism evidence="7 8">
    <name type="scientific">Clostridium botulinum</name>
    <dbReference type="NCBI Taxonomy" id="1491"/>
    <lineage>
        <taxon>Bacteria</taxon>
        <taxon>Bacillati</taxon>
        <taxon>Bacillota</taxon>
        <taxon>Clostridia</taxon>
        <taxon>Eubacteriales</taxon>
        <taxon>Clostridiaceae</taxon>
        <taxon>Clostridium</taxon>
    </lineage>
</organism>
<dbReference type="GO" id="GO:0022857">
    <property type="term" value="F:transmembrane transporter activity"/>
    <property type="evidence" value="ECO:0007669"/>
    <property type="project" value="InterPro"/>
</dbReference>
<proteinExistence type="predicted"/>
<keyword evidence="2" id="KW-0813">Transport</keyword>
<evidence type="ECO:0000256" key="2">
    <source>
        <dbReference type="ARBA" id="ARBA00022448"/>
    </source>
</evidence>
<keyword evidence="6" id="KW-0472">Membrane</keyword>
<dbReference type="InterPro" id="IPR036259">
    <property type="entry name" value="MFS_trans_sf"/>
</dbReference>
<dbReference type="PROSITE" id="PS50850">
    <property type="entry name" value="MFS"/>
    <property type="match status" value="1"/>
</dbReference>
<dbReference type="InterPro" id="IPR011701">
    <property type="entry name" value="MFS"/>
</dbReference>
<keyword evidence="4" id="KW-0812">Transmembrane</keyword>
<dbReference type="GO" id="GO:0005886">
    <property type="term" value="C:plasma membrane"/>
    <property type="evidence" value="ECO:0007669"/>
    <property type="project" value="UniProtKB-SubCell"/>
</dbReference>
<gene>
    <name evidence="7" type="ORF">FDG31_04100</name>
</gene>
<comment type="subcellular location">
    <subcellularLocation>
        <location evidence="1">Cell membrane</location>
        <topology evidence="1">Multi-pass membrane protein</topology>
    </subcellularLocation>
</comment>
<dbReference type="Gene3D" id="1.20.1250.20">
    <property type="entry name" value="MFS general substrate transporter like domains"/>
    <property type="match status" value="2"/>
</dbReference>
<keyword evidence="5" id="KW-1133">Transmembrane helix</keyword>